<gene>
    <name evidence="2" type="ORF">BSO21_09975</name>
</gene>
<protein>
    <submittedName>
        <fullName evidence="2">Uncharacterized protein</fullName>
    </submittedName>
</protein>
<dbReference type="RefSeq" id="WP_076218547.1">
    <property type="nucleotide sequence ID" value="NZ_MKQM01000100.1"/>
</dbReference>
<evidence type="ECO:0000256" key="1">
    <source>
        <dbReference type="SAM" id="Phobius"/>
    </source>
</evidence>
<keyword evidence="1" id="KW-0472">Membrane</keyword>
<dbReference type="EMBL" id="MPVP01000045">
    <property type="protein sequence ID" value="OMD34934.1"/>
    <property type="molecule type" value="Genomic_DNA"/>
</dbReference>
<reference evidence="2 3" key="1">
    <citation type="submission" date="2016-11" db="EMBL/GenBank/DDBJ databases">
        <title>Paenibacillus species isolates.</title>
        <authorList>
            <person name="Beno S.M."/>
        </authorList>
    </citation>
    <scope>NUCLEOTIDE SEQUENCE [LARGE SCALE GENOMIC DNA]</scope>
    <source>
        <strain evidence="2 3">FSL H7-0433</strain>
    </source>
</reference>
<accession>A0ABX3GTL4</accession>
<comment type="caution">
    <text evidence="2">The sequence shown here is derived from an EMBL/GenBank/DDBJ whole genome shotgun (WGS) entry which is preliminary data.</text>
</comment>
<sequence>MEQIVIIALLAVVFLLLCAIGYLLRLNDRLTEKVMAKDYKEYKASEQKPVVFADVPRRKPQSWADDTHLLEELGQ</sequence>
<evidence type="ECO:0000313" key="2">
    <source>
        <dbReference type="EMBL" id="OMD34934.1"/>
    </source>
</evidence>
<dbReference type="Proteomes" id="UP000187158">
    <property type="component" value="Unassembled WGS sequence"/>
</dbReference>
<name>A0ABX3GTL4_9BACL</name>
<evidence type="ECO:0000313" key="3">
    <source>
        <dbReference type="Proteomes" id="UP000187158"/>
    </source>
</evidence>
<proteinExistence type="predicted"/>
<keyword evidence="1" id="KW-1133">Transmembrane helix</keyword>
<organism evidence="2 3">
    <name type="scientific">Paenibacillus odorifer</name>
    <dbReference type="NCBI Taxonomy" id="189426"/>
    <lineage>
        <taxon>Bacteria</taxon>
        <taxon>Bacillati</taxon>
        <taxon>Bacillota</taxon>
        <taxon>Bacilli</taxon>
        <taxon>Bacillales</taxon>
        <taxon>Paenibacillaceae</taxon>
        <taxon>Paenibacillus</taxon>
    </lineage>
</organism>
<feature type="transmembrane region" description="Helical" evidence="1">
    <location>
        <begin position="6"/>
        <end position="24"/>
    </location>
</feature>
<keyword evidence="3" id="KW-1185">Reference proteome</keyword>
<keyword evidence="1" id="KW-0812">Transmembrane</keyword>